<proteinExistence type="predicted"/>
<reference evidence="2" key="1">
    <citation type="submission" date="2023-10" db="EMBL/GenBank/DDBJ databases">
        <title>Genome assembly of Pristionchus species.</title>
        <authorList>
            <person name="Yoshida K."/>
            <person name="Sommer R.J."/>
        </authorList>
    </citation>
    <scope>NUCLEOTIDE SEQUENCE</scope>
    <source>
        <strain evidence="2">RS5133</strain>
    </source>
</reference>
<dbReference type="Proteomes" id="UP001432322">
    <property type="component" value="Unassembled WGS sequence"/>
</dbReference>
<feature type="chain" id="PRO_5044011592" evidence="1">
    <location>
        <begin position="19"/>
        <end position="194"/>
    </location>
</feature>
<dbReference type="AlphaFoldDB" id="A0AAV5VXK0"/>
<keyword evidence="1" id="KW-0732">Signal</keyword>
<name>A0AAV5VXK0_9BILA</name>
<comment type="caution">
    <text evidence="2">The sequence shown here is derived from an EMBL/GenBank/DDBJ whole genome shotgun (WGS) entry which is preliminary data.</text>
</comment>
<protein>
    <submittedName>
        <fullName evidence="2">Uncharacterized protein</fullName>
    </submittedName>
</protein>
<evidence type="ECO:0000313" key="2">
    <source>
        <dbReference type="EMBL" id="GMT23093.1"/>
    </source>
</evidence>
<sequence>ISRMKLLIVLLLVGSASAQSAAFVTKFQNLVTNYLGANTVKAVDMIGQDALQLKTIDEMVSHLMKEVIGLVPASKYMGALGMLTNFQSCMSKAGSSMEKAMANIGAAFKGKLQPLYKKVIDKIKTMKTNKKADKAILTEGFKIATAGLTKALIQSVINVCMTKSTKAEYDCATPALNTIMVTSNYNMAYDAKRG</sequence>
<accession>A0AAV5VXK0</accession>
<feature type="signal peptide" evidence="1">
    <location>
        <begin position="1"/>
        <end position="18"/>
    </location>
</feature>
<evidence type="ECO:0000313" key="3">
    <source>
        <dbReference type="Proteomes" id="UP001432322"/>
    </source>
</evidence>
<evidence type="ECO:0000256" key="1">
    <source>
        <dbReference type="SAM" id="SignalP"/>
    </source>
</evidence>
<feature type="non-terminal residue" evidence="2">
    <location>
        <position position="1"/>
    </location>
</feature>
<keyword evidence="3" id="KW-1185">Reference proteome</keyword>
<gene>
    <name evidence="2" type="ORF">PFISCL1PPCAC_14390</name>
</gene>
<organism evidence="2 3">
    <name type="scientific">Pristionchus fissidentatus</name>
    <dbReference type="NCBI Taxonomy" id="1538716"/>
    <lineage>
        <taxon>Eukaryota</taxon>
        <taxon>Metazoa</taxon>
        <taxon>Ecdysozoa</taxon>
        <taxon>Nematoda</taxon>
        <taxon>Chromadorea</taxon>
        <taxon>Rhabditida</taxon>
        <taxon>Rhabditina</taxon>
        <taxon>Diplogasteromorpha</taxon>
        <taxon>Diplogasteroidea</taxon>
        <taxon>Neodiplogasteridae</taxon>
        <taxon>Pristionchus</taxon>
    </lineage>
</organism>
<dbReference type="EMBL" id="BTSY01000004">
    <property type="protein sequence ID" value="GMT23093.1"/>
    <property type="molecule type" value="Genomic_DNA"/>
</dbReference>